<feature type="domain" description="NAD-dependent epimerase/dehydratase" evidence="3">
    <location>
        <begin position="7"/>
        <end position="209"/>
    </location>
</feature>
<gene>
    <name evidence="4" type="ORF">ROR02_23010</name>
</gene>
<dbReference type="CDD" id="cd08946">
    <property type="entry name" value="SDR_e"/>
    <property type="match status" value="1"/>
</dbReference>
<evidence type="ECO:0000313" key="4">
    <source>
        <dbReference type="EMBL" id="GEO82170.1"/>
    </source>
</evidence>
<dbReference type="PANTHER" id="PTHR43000">
    <property type="entry name" value="DTDP-D-GLUCOSE 4,6-DEHYDRATASE-RELATED"/>
    <property type="match status" value="1"/>
</dbReference>
<organism evidence="4 5">
    <name type="scientific">Pararhodospirillum oryzae</name>
    <dbReference type="NCBI Taxonomy" id="478448"/>
    <lineage>
        <taxon>Bacteria</taxon>
        <taxon>Pseudomonadati</taxon>
        <taxon>Pseudomonadota</taxon>
        <taxon>Alphaproteobacteria</taxon>
        <taxon>Rhodospirillales</taxon>
        <taxon>Rhodospirillaceae</taxon>
        <taxon>Pararhodospirillum</taxon>
    </lineage>
</organism>
<dbReference type="AlphaFoldDB" id="A0A512H9V7"/>
<comment type="similarity">
    <text evidence="2">Belongs to the NAD(P)-dependent epimerase/dehydratase family.</text>
</comment>
<dbReference type="SUPFAM" id="SSF51735">
    <property type="entry name" value="NAD(P)-binding Rossmann-fold domains"/>
    <property type="match status" value="1"/>
</dbReference>
<dbReference type="Proteomes" id="UP000321567">
    <property type="component" value="Unassembled WGS sequence"/>
</dbReference>
<dbReference type="Pfam" id="PF01370">
    <property type="entry name" value="Epimerase"/>
    <property type="match status" value="1"/>
</dbReference>
<evidence type="ECO:0000256" key="2">
    <source>
        <dbReference type="ARBA" id="ARBA00007637"/>
    </source>
</evidence>
<comment type="caution">
    <text evidence="4">The sequence shown here is derived from an EMBL/GenBank/DDBJ whole genome shotgun (WGS) entry which is preliminary data.</text>
</comment>
<evidence type="ECO:0000259" key="3">
    <source>
        <dbReference type="Pfam" id="PF01370"/>
    </source>
</evidence>
<evidence type="ECO:0000256" key="1">
    <source>
        <dbReference type="ARBA" id="ARBA00005125"/>
    </source>
</evidence>
<accession>A0A512H9V7</accession>
<dbReference type="OrthoDB" id="9801056at2"/>
<sequence length="303" mass="33342">MKRSDTVIVFGGSGFLGSHVADALSDTGFDVRIFDLVPSPYLRSDQTMIVGSILDAALVREATAGCKVVYNFAALADIDDAADKPATTLTTNVVGMINTLEAAREFCARRFVFASSVYVFSVQGGLYRASKQAAELFIEAYQARFGLPFTILRYGSLYGRRANQNNTIHRMVREALTTGTITYYGSDQAQREYIHVSDAARMSVKILSPEFENRHVVLTGQEHMLIRDVMQMIATISGREVGLSVLPTASDSHYVHTPYSFRPQVGHKLVSNDFVDMGQGLLDCMAEIHETLPPADTELPEPI</sequence>
<reference evidence="4 5" key="1">
    <citation type="submission" date="2019-07" db="EMBL/GenBank/DDBJ databases">
        <title>Whole genome shotgun sequence of Rhodospirillum oryzae NBRC 107573.</title>
        <authorList>
            <person name="Hosoyama A."/>
            <person name="Uohara A."/>
            <person name="Ohji S."/>
            <person name="Ichikawa N."/>
        </authorList>
    </citation>
    <scope>NUCLEOTIDE SEQUENCE [LARGE SCALE GENOMIC DNA]</scope>
    <source>
        <strain evidence="4 5">NBRC 107573</strain>
    </source>
</reference>
<dbReference type="RefSeq" id="WP_147164186.1">
    <property type="nucleotide sequence ID" value="NZ_BJZO01000064.1"/>
</dbReference>
<dbReference type="Gene3D" id="3.40.50.720">
    <property type="entry name" value="NAD(P)-binding Rossmann-like Domain"/>
    <property type="match status" value="1"/>
</dbReference>
<name>A0A512H9V7_9PROT</name>
<proteinExistence type="inferred from homology"/>
<keyword evidence="5" id="KW-1185">Reference proteome</keyword>
<evidence type="ECO:0000313" key="5">
    <source>
        <dbReference type="Proteomes" id="UP000321567"/>
    </source>
</evidence>
<comment type="pathway">
    <text evidence="1">Bacterial outer membrane biogenesis; LPS O-antigen biosynthesis.</text>
</comment>
<protein>
    <submittedName>
        <fullName evidence="4">NAD-dependent epimerase</fullName>
    </submittedName>
</protein>
<dbReference type="InterPro" id="IPR001509">
    <property type="entry name" value="Epimerase_deHydtase"/>
</dbReference>
<dbReference type="InterPro" id="IPR036291">
    <property type="entry name" value="NAD(P)-bd_dom_sf"/>
</dbReference>
<dbReference type="EMBL" id="BJZO01000064">
    <property type="protein sequence ID" value="GEO82170.1"/>
    <property type="molecule type" value="Genomic_DNA"/>
</dbReference>